<proteinExistence type="predicted"/>
<dbReference type="RefSeq" id="WP_132371361.1">
    <property type="nucleotide sequence ID" value="NZ_SMAN01000005.1"/>
</dbReference>
<evidence type="ECO:0000256" key="1">
    <source>
        <dbReference type="SAM" id="MobiDB-lite"/>
    </source>
</evidence>
<accession>A0A4R3N7V2</accession>
<dbReference type="PROSITE" id="PS51832">
    <property type="entry name" value="HD_GYP"/>
    <property type="match status" value="1"/>
</dbReference>
<dbReference type="CDD" id="cd00077">
    <property type="entry name" value="HDc"/>
    <property type="match status" value="1"/>
</dbReference>
<name>A0A4R3N7V2_9BACI</name>
<dbReference type="AlphaFoldDB" id="A0A4R3N7V2"/>
<protein>
    <submittedName>
        <fullName evidence="3">HD-GYP domain-containing protein (C-di-GMP phosphodiesterase class II)</fullName>
    </submittedName>
</protein>
<dbReference type="PANTHER" id="PTHR43155:SF2">
    <property type="entry name" value="CYCLIC DI-GMP PHOSPHODIESTERASE PA4108"/>
    <property type="match status" value="1"/>
</dbReference>
<dbReference type="Gene3D" id="1.10.3210.10">
    <property type="entry name" value="Hypothetical protein af1432"/>
    <property type="match status" value="1"/>
</dbReference>
<dbReference type="EMBL" id="SMAN01000005">
    <property type="protein sequence ID" value="TCT24637.1"/>
    <property type="molecule type" value="Genomic_DNA"/>
</dbReference>
<evidence type="ECO:0000259" key="2">
    <source>
        <dbReference type="PROSITE" id="PS51832"/>
    </source>
</evidence>
<dbReference type="OrthoDB" id="9759601at2"/>
<gene>
    <name evidence="3" type="ORF">EDD68_10591</name>
</gene>
<feature type="region of interest" description="Disordered" evidence="1">
    <location>
        <begin position="57"/>
        <end position="84"/>
    </location>
</feature>
<evidence type="ECO:0000313" key="3">
    <source>
        <dbReference type="EMBL" id="TCT24637.1"/>
    </source>
</evidence>
<reference evidence="3 4" key="1">
    <citation type="submission" date="2019-03" db="EMBL/GenBank/DDBJ databases">
        <title>Genomic Encyclopedia of Type Strains, Phase IV (KMG-IV): sequencing the most valuable type-strain genomes for metagenomic binning, comparative biology and taxonomic classification.</title>
        <authorList>
            <person name="Goeker M."/>
        </authorList>
    </citation>
    <scope>NUCLEOTIDE SEQUENCE [LARGE SCALE GENOMIC DNA]</scope>
    <source>
        <strain evidence="3 4">DSM 25894</strain>
    </source>
</reference>
<comment type="caution">
    <text evidence="3">The sequence shown here is derived from an EMBL/GenBank/DDBJ whole genome shotgun (WGS) entry which is preliminary data.</text>
</comment>
<keyword evidence="4" id="KW-1185">Reference proteome</keyword>
<evidence type="ECO:0000313" key="4">
    <source>
        <dbReference type="Proteomes" id="UP000294650"/>
    </source>
</evidence>
<dbReference type="InterPro" id="IPR003607">
    <property type="entry name" value="HD/PDEase_dom"/>
</dbReference>
<dbReference type="Proteomes" id="UP000294650">
    <property type="component" value="Unassembled WGS sequence"/>
</dbReference>
<dbReference type="Pfam" id="PF13487">
    <property type="entry name" value="HD_5"/>
    <property type="match status" value="1"/>
</dbReference>
<dbReference type="PANTHER" id="PTHR43155">
    <property type="entry name" value="CYCLIC DI-GMP PHOSPHODIESTERASE PA4108-RELATED"/>
    <property type="match status" value="1"/>
</dbReference>
<feature type="domain" description="HD-GYP" evidence="2">
    <location>
        <begin position="129"/>
        <end position="324"/>
    </location>
</feature>
<organism evidence="3 4">
    <name type="scientific">Melghiribacillus thermohalophilus</name>
    <dbReference type="NCBI Taxonomy" id="1324956"/>
    <lineage>
        <taxon>Bacteria</taxon>
        <taxon>Bacillati</taxon>
        <taxon>Bacillota</taxon>
        <taxon>Bacilli</taxon>
        <taxon>Bacillales</taxon>
        <taxon>Bacillaceae</taxon>
        <taxon>Melghiribacillus</taxon>
    </lineage>
</organism>
<dbReference type="SUPFAM" id="SSF109604">
    <property type="entry name" value="HD-domain/PDEase-like"/>
    <property type="match status" value="1"/>
</dbReference>
<sequence length="367" mass="42396">MRVHPDELVTGCLITKDVMGKTLQPIIPRNTVVKDIHITVLKKFMVKEVTVSPKLVNGDPFEPESKIEDEPEQDQGNQDSHTNEEDSWSFIDYYLHSVKQTKILFEGWQAGTPVDIVKIRDHLIPLIRISEQSPELIFSVHHYSNKDMYLYHHMVTMALLANLLASKKKYKQGECFQVALAAYLSDAGMAKMDEKILNKQSPLNSQEFNEVKRHPIYSYRMIENLTTVTRPVKLGVLQHHERLDGSGYPMGIDQERIHPFARIIAVADMFHAMTSERNYRTKQSPFKVIEEIRHFQFGKLDPDIVQVFIHSLTNFTNGTQVQLSDHSRGEIVFIDRKHPTRPMVRLEDGNIIDLKQHSNIYIQDIIT</sequence>
<dbReference type="InterPro" id="IPR037522">
    <property type="entry name" value="HD_GYP_dom"/>
</dbReference>